<organism evidence="1 2">
    <name type="scientific">Bauhinia variegata</name>
    <name type="common">Purple orchid tree</name>
    <name type="synonym">Phanera variegata</name>
    <dbReference type="NCBI Taxonomy" id="167791"/>
    <lineage>
        <taxon>Eukaryota</taxon>
        <taxon>Viridiplantae</taxon>
        <taxon>Streptophyta</taxon>
        <taxon>Embryophyta</taxon>
        <taxon>Tracheophyta</taxon>
        <taxon>Spermatophyta</taxon>
        <taxon>Magnoliopsida</taxon>
        <taxon>eudicotyledons</taxon>
        <taxon>Gunneridae</taxon>
        <taxon>Pentapetalae</taxon>
        <taxon>rosids</taxon>
        <taxon>fabids</taxon>
        <taxon>Fabales</taxon>
        <taxon>Fabaceae</taxon>
        <taxon>Cercidoideae</taxon>
        <taxon>Cercideae</taxon>
        <taxon>Bauhiniinae</taxon>
        <taxon>Bauhinia</taxon>
    </lineage>
</organism>
<proteinExistence type="predicted"/>
<name>A0ACB9NFG2_BAUVA</name>
<keyword evidence="2" id="KW-1185">Reference proteome</keyword>
<reference evidence="1 2" key="1">
    <citation type="journal article" date="2022" name="DNA Res.">
        <title>Chromosomal-level genome assembly of the orchid tree Bauhinia variegata (Leguminosae; Cercidoideae) supports the allotetraploid origin hypothesis of Bauhinia.</title>
        <authorList>
            <person name="Zhong Y."/>
            <person name="Chen Y."/>
            <person name="Zheng D."/>
            <person name="Pang J."/>
            <person name="Liu Y."/>
            <person name="Luo S."/>
            <person name="Meng S."/>
            <person name="Qian L."/>
            <person name="Wei D."/>
            <person name="Dai S."/>
            <person name="Zhou R."/>
        </authorList>
    </citation>
    <scope>NUCLEOTIDE SEQUENCE [LARGE SCALE GENOMIC DNA]</scope>
    <source>
        <strain evidence="1">BV-YZ2020</strain>
    </source>
</reference>
<sequence>MVDGWTDKRSRTLINFLVNSPRDIFFMEFVNASNYVKSERKMFKLIDKFIKKGRHLDGKVSTFVLDFMCSTLHRFDVGRYFEDSMSSSHNEEGHGFVYNHPGLLNMMRCGPLIKAIYLVNGEKRPPISKTFHGREEKYENAFRIIDERWEGQLHRPLHAAAHFLDPKFFYANQATIQADIQRLNIHNNIDPICLTYIDESNEWLIGQALGVEEPVRLTRVDEDVDVDNEEDARTLNDEEDYEGLGNNEALNDDNEF</sequence>
<comment type="caution">
    <text evidence="1">The sequence shown here is derived from an EMBL/GenBank/DDBJ whole genome shotgun (WGS) entry which is preliminary data.</text>
</comment>
<dbReference type="EMBL" id="CM039431">
    <property type="protein sequence ID" value="KAI4334667.1"/>
    <property type="molecule type" value="Genomic_DNA"/>
</dbReference>
<gene>
    <name evidence="1" type="ORF">L6164_013385</name>
</gene>
<protein>
    <submittedName>
        <fullName evidence="1">Uncharacterized protein</fullName>
    </submittedName>
</protein>
<dbReference type="Proteomes" id="UP000828941">
    <property type="component" value="Chromosome 6"/>
</dbReference>
<evidence type="ECO:0000313" key="1">
    <source>
        <dbReference type="EMBL" id="KAI4334667.1"/>
    </source>
</evidence>
<accession>A0ACB9NFG2</accession>
<evidence type="ECO:0000313" key="2">
    <source>
        <dbReference type="Proteomes" id="UP000828941"/>
    </source>
</evidence>